<name>A0A1W1XD08_9CLOT</name>
<dbReference type="InterPro" id="IPR022742">
    <property type="entry name" value="Hydrolase_4"/>
</dbReference>
<evidence type="ECO:0000259" key="1">
    <source>
        <dbReference type="Pfam" id="PF12146"/>
    </source>
</evidence>
<proteinExistence type="predicted"/>
<feature type="domain" description="Serine aminopeptidase S33" evidence="1">
    <location>
        <begin position="44"/>
        <end position="254"/>
    </location>
</feature>
<dbReference type="Proteomes" id="UP000192468">
    <property type="component" value="Unassembled WGS sequence"/>
</dbReference>
<evidence type="ECO:0000313" key="3">
    <source>
        <dbReference type="Proteomes" id="UP000192468"/>
    </source>
</evidence>
<keyword evidence="3" id="KW-1185">Reference proteome</keyword>
<organism evidence="2 3">
    <name type="scientific">Clostridium acidisoli DSM 12555</name>
    <dbReference type="NCBI Taxonomy" id="1121291"/>
    <lineage>
        <taxon>Bacteria</taxon>
        <taxon>Bacillati</taxon>
        <taxon>Bacillota</taxon>
        <taxon>Clostridia</taxon>
        <taxon>Eubacteriales</taxon>
        <taxon>Clostridiaceae</taxon>
        <taxon>Clostridium</taxon>
    </lineage>
</organism>
<sequence>MICKLENIEVNYEAYGAGTPILMLHGSPVDHRLMKGCMEPVFNNRDGYKRIYMDLPGMGKTKGESWITNIDEMLEVVIKFIEKVIPNENFLIAGESYGGYLSRGVIYKLGSRIDGLLLICPAIILQYEKRNVPKHTVLKRDVTLLSQLNPSDAESFNSIQVVQSKSIWERYRDEILSGIEVADIEFLENIDANGYKFSFDVDNMEENFNKPTLMLLGRQDSRVGYKDAWSILEKYPRATFAVLDSAGHNLQLEQSEIFNCLTNEWLDRIEEDSTKQ</sequence>
<dbReference type="PANTHER" id="PTHR43798:SF6">
    <property type="entry name" value="HYDROLASE, PUTATIVE (AFU_ORTHOLOGUE AFUA_4G13070)-RELATED"/>
    <property type="match status" value="1"/>
</dbReference>
<dbReference type="PANTHER" id="PTHR43798">
    <property type="entry name" value="MONOACYLGLYCEROL LIPASE"/>
    <property type="match status" value="1"/>
</dbReference>
<dbReference type="InterPro" id="IPR050266">
    <property type="entry name" value="AB_hydrolase_sf"/>
</dbReference>
<dbReference type="RefSeq" id="WP_084114926.1">
    <property type="nucleotide sequence ID" value="NZ_FWXH01000003.1"/>
</dbReference>
<accession>A0A1W1XD08</accession>
<reference evidence="2 3" key="1">
    <citation type="submission" date="2017-04" db="EMBL/GenBank/DDBJ databases">
        <authorList>
            <person name="Afonso C.L."/>
            <person name="Miller P.J."/>
            <person name="Scott M.A."/>
            <person name="Spackman E."/>
            <person name="Goraichik I."/>
            <person name="Dimitrov K.M."/>
            <person name="Suarez D.L."/>
            <person name="Swayne D.E."/>
        </authorList>
    </citation>
    <scope>NUCLEOTIDE SEQUENCE [LARGE SCALE GENOMIC DNA]</scope>
    <source>
        <strain evidence="2 3">DSM 12555</strain>
    </source>
</reference>
<dbReference type="EMBL" id="FWXH01000003">
    <property type="protein sequence ID" value="SMC21760.1"/>
    <property type="molecule type" value="Genomic_DNA"/>
</dbReference>
<dbReference type="AlphaFoldDB" id="A0A1W1XD08"/>
<dbReference type="OrthoDB" id="9775557at2"/>
<dbReference type="Gene3D" id="3.40.50.1820">
    <property type="entry name" value="alpha/beta hydrolase"/>
    <property type="match status" value="1"/>
</dbReference>
<dbReference type="InterPro" id="IPR029058">
    <property type="entry name" value="AB_hydrolase_fold"/>
</dbReference>
<gene>
    <name evidence="2" type="ORF">SAMN02745134_01441</name>
</gene>
<dbReference type="SUPFAM" id="SSF53474">
    <property type="entry name" value="alpha/beta-Hydrolases"/>
    <property type="match status" value="1"/>
</dbReference>
<dbReference type="STRING" id="1121291.SAMN02745134_01441"/>
<dbReference type="InterPro" id="IPR000073">
    <property type="entry name" value="AB_hydrolase_1"/>
</dbReference>
<protein>
    <submittedName>
        <fullName evidence="2">Pimeloyl-ACP methyl ester carboxylesterase</fullName>
    </submittedName>
</protein>
<dbReference type="PRINTS" id="PR00111">
    <property type="entry name" value="ABHYDROLASE"/>
</dbReference>
<dbReference type="Pfam" id="PF12146">
    <property type="entry name" value="Hydrolase_4"/>
    <property type="match status" value="1"/>
</dbReference>
<evidence type="ECO:0000313" key="2">
    <source>
        <dbReference type="EMBL" id="SMC21760.1"/>
    </source>
</evidence>